<proteinExistence type="predicted"/>
<name>A0A1I2G7P0_9ACTN</name>
<dbReference type="SUPFAM" id="SSF89550">
    <property type="entry name" value="PHP domain-like"/>
    <property type="match status" value="1"/>
</dbReference>
<evidence type="ECO:0000256" key="1">
    <source>
        <dbReference type="SAM" id="MobiDB-lite"/>
    </source>
</evidence>
<dbReference type="STRING" id="380248.SAMN05216251_108284"/>
<feature type="domain" description="Polymerase/histidinol phosphatase N-terminal" evidence="2">
    <location>
        <begin position="204"/>
        <end position="268"/>
    </location>
</feature>
<dbReference type="InterPro" id="IPR003141">
    <property type="entry name" value="Pol/His_phosphatase_N"/>
</dbReference>
<feature type="region of interest" description="Disordered" evidence="1">
    <location>
        <begin position="31"/>
        <end position="56"/>
    </location>
</feature>
<dbReference type="NCBIfam" id="TIGR01409">
    <property type="entry name" value="TAT_signal_seq"/>
    <property type="match status" value="1"/>
</dbReference>
<evidence type="ECO:0000259" key="2">
    <source>
        <dbReference type="SMART" id="SM00481"/>
    </source>
</evidence>
<evidence type="ECO:0000313" key="4">
    <source>
        <dbReference type="Proteomes" id="UP000199323"/>
    </source>
</evidence>
<accession>A0A1I2G7P0</accession>
<dbReference type="InterPro" id="IPR052018">
    <property type="entry name" value="PHP_domain"/>
</dbReference>
<dbReference type="PROSITE" id="PS51318">
    <property type="entry name" value="TAT"/>
    <property type="match status" value="1"/>
</dbReference>
<dbReference type="InterPro" id="IPR016195">
    <property type="entry name" value="Pol/histidinol_Pase-like"/>
</dbReference>
<reference evidence="4" key="1">
    <citation type="submission" date="2016-10" db="EMBL/GenBank/DDBJ databases">
        <authorList>
            <person name="Varghese N."/>
            <person name="Submissions S."/>
        </authorList>
    </citation>
    <scope>NUCLEOTIDE SEQUENCE [LARGE SCALE GENOMIC DNA]</scope>
    <source>
        <strain evidence="4">CGMCC 4.3510</strain>
    </source>
</reference>
<dbReference type="InterPro" id="IPR019546">
    <property type="entry name" value="TAT_signal_bac_arc"/>
</dbReference>
<dbReference type="GO" id="GO:0035312">
    <property type="term" value="F:5'-3' DNA exonuclease activity"/>
    <property type="evidence" value="ECO:0007669"/>
    <property type="project" value="TreeGrafter"/>
</dbReference>
<dbReference type="OrthoDB" id="9804333at2"/>
<protein>
    <recommendedName>
        <fullName evidence="2">Polymerase/histidinol phosphatase N-terminal domain-containing protein</fullName>
    </recommendedName>
</protein>
<dbReference type="PANTHER" id="PTHR42924">
    <property type="entry name" value="EXONUCLEASE"/>
    <property type="match status" value="1"/>
</dbReference>
<dbReference type="Gene3D" id="3.20.20.140">
    <property type="entry name" value="Metal-dependent hydrolases"/>
    <property type="match status" value="1"/>
</dbReference>
<dbReference type="NCBIfam" id="NF038032">
    <property type="entry name" value="CehA_McbA_metalo"/>
    <property type="match status" value="1"/>
</dbReference>
<evidence type="ECO:0000313" key="3">
    <source>
        <dbReference type="EMBL" id="SFF12776.1"/>
    </source>
</evidence>
<gene>
    <name evidence="3" type="ORF">SAMN05216251_108284</name>
</gene>
<dbReference type="InterPro" id="IPR006311">
    <property type="entry name" value="TAT_signal"/>
</dbReference>
<dbReference type="Proteomes" id="UP000199323">
    <property type="component" value="Unassembled WGS sequence"/>
</dbReference>
<dbReference type="CDD" id="cd07432">
    <property type="entry name" value="PHP_HisPPase"/>
    <property type="match status" value="1"/>
</dbReference>
<dbReference type="RefSeq" id="WP_093714248.1">
    <property type="nucleotide sequence ID" value="NZ_FONG01000008.1"/>
</dbReference>
<keyword evidence="4" id="KW-1185">Reference proteome</keyword>
<dbReference type="EMBL" id="FONG01000008">
    <property type="protein sequence ID" value="SFF12776.1"/>
    <property type="molecule type" value="Genomic_DNA"/>
</dbReference>
<feature type="compositionally biased region" description="Gly residues" evidence="1">
    <location>
        <begin position="37"/>
        <end position="52"/>
    </location>
</feature>
<sequence>MDRRDVLKFSALAGATGVLTLAPVNFAEAAEADGSDRGTGSGGPAGPGGGPGQPDLTRTVTGHLATGAADFVYLPVKVPRGVRQIAVSYGYDRPAVPAGTVGNACDIGIFDQRGTELGSRGFRGWSGGARTEFAISAGEATPGYLAGPVEAGTWHVILGPYTVAPQGLDYSVTITLSFGAPGEPLVPSYPPERAPGRGRDWYRGDCHLHTVHSDGRRTLEQLVALAREAGLDFINSSDHNTSSAHAYLGPLAGDDLLVLTGEEVTTRNGHYLAIGTDPGTWVDWRYRSRDDAFERFVRQIHRADGIVVPAHPYGTSLASQWKFGYDEADAIEVWNGPWTPDDEVSLLTWDNLLTGAARGDGHWIPAMGNSDAHRDPDVVGLPQTVVLADGLDRRSLQAGIRAGRSWIAESAAVQLAFTASGPRGEHAGIGERLSVADDVDITVRLDVSGVPADSLIRLVTDEGQLFAEPLPASGTVEWTTTASYSSYVRAEVRHPVPAGSPLPGPAAAITNPIWLGRE</sequence>
<dbReference type="PANTHER" id="PTHR42924:SF3">
    <property type="entry name" value="POLYMERASE_HISTIDINOL PHOSPHATASE N-TERMINAL DOMAIN-CONTAINING PROTEIN"/>
    <property type="match status" value="1"/>
</dbReference>
<organism evidence="3 4">
    <name type="scientific">Actinacidiphila alni</name>
    <dbReference type="NCBI Taxonomy" id="380248"/>
    <lineage>
        <taxon>Bacteria</taxon>
        <taxon>Bacillati</taxon>
        <taxon>Actinomycetota</taxon>
        <taxon>Actinomycetes</taxon>
        <taxon>Kitasatosporales</taxon>
        <taxon>Streptomycetaceae</taxon>
        <taxon>Actinacidiphila</taxon>
    </lineage>
</organism>
<dbReference type="AlphaFoldDB" id="A0A1I2G7P0"/>
<dbReference type="SMART" id="SM00481">
    <property type="entry name" value="POLIIIAc"/>
    <property type="match status" value="1"/>
</dbReference>
<dbReference type="GO" id="GO:0004534">
    <property type="term" value="F:5'-3' RNA exonuclease activity"/>
    <property type="evidence" value="ECO:0007669"/>
    <property type="project" value="TreeGrafter"/>
</dbReference>